<name>A0A5R8KBS4_9BACT</name>
<dbReference type="GO" id="GO:0048038">
    <property type="term" value="F:quinone binding"/>
    <property type="evidence" value="ECO:0007669"/>
    <property type="project" value="UniProtKB-UniRule"/>
</dbReference>
<dbReference type="EMBL" id="VAUV01000011">
    <property type="protein sequence ID" value="TLD69760.1"/>
    <property type="molecule type" value="Genomic_DNA"/>
</dbReference>
<dbReference type="InterPro" id="IPR042106">
    <property type="entry name" value="Nuo/plastoQ_OxRdtase_6_NuoJ"/>
</dbReference>
<comment type="caution">
    <text evidence="3">The sequence shown here is derived from an EMBL/GenBank/DDBJ whole genome shotgun (WGS) entry which is preliminary data.</text>
</comment>
<comment type="function">
    <text evidence="2">NDH-1 shuttles electrons from NADH, via FMN and iron-sulfur (Fe-S) centers, to quinones in the respiratory chain. Couples the redox reaction to proton translocation (for every two electrons transferred, four hydrogen ions are translocated across the cytoplasmic membrane), and thus conserves the redox energy in a proton gradient.</text>
</comment>
<accession>A0A5R8KBS4</accession>
<dbReference type="PANTHER" id="PTHR33269">
    <property type="entry name" value="NADH-UBIQUINONE OXIDOREDUCTASE CHAIN 6"/>
    <property type="match status" value="1"/>
</dbReference>
<keyword evidence="2" id="KW-0812">Transmembrane</keyword>
<dbReference type="PANTHER" id="PTHR33269:SF17">
    <property type="entry name" value="NADH-UBIQUINONE OXIDOREDUCTASE CHAIN 6"/>
    <property type="match status" value="1"/>
</dbReference>
<dbReference type="GO" id="GO:0005886">
    <property type="term" value="C:plasma membrane"/>
    <property type="evidence" value="ECO:0007669"/>
    <property type="project" value="UniProtKB-SubCell"/>
</dbReference>
<comment type="similarity">
    <text evidence="1 2">Belongs to the complex I subunit 6 family.</text>
</comment>
<dbReference type="Pfam" id="PF00499">
    <property type="entry name" value="Oxidored_q3"/>
    <property type="match status" value="1"/>
</dbReference>
<dbReference type="Proteomes" id="UP000306196">
    <property type="component" value="Unassembled WGS sequence"/>
</dbReference>
<feature type="transmembrane region" description="Helical" evidence="2">
    <location>
        <begin position="87"/>
        <end position="108"/>
    </location>
</feature>
<feature type="transmembrane region" description="Helical" evidence="2">
    <location>
        <begin position="30"/>
        <end position="51"/>
    </location>
</feature>
<feature type="transmembrane region" description="Helical" evidence="2">
    <location>
        <begin position="57"/>
        <end position="75"/>
    </location>
</feature>
<protein>
    <recommendedName>
        <fullName evidence="2">NADH-quinone oxidoreductase subunit J</fullName>
        <ecNumber evidence="2">7.1.1.-</ecNumber>
    </recommendedName>
</protein>
<evidence type="ECO:0000313" key="4">
    <source>
        <dbReference type="Proteomes" id="UP000306196"/>
    </source>
</evidence>
<keyword evidence="2" id="KW-0874">Quinone</keyword>
<keyword evidence="2" id="KW-0520">NAD</keyword>
<evidence type="ECO:0000256" key="2">
    <source>
        <dbReference type="RuleBase" id="RU004429"/>
    </source>
</evidence>
<keyword evidence="2" id="KW-0472">Membrane</keyword>
<keyword evidence="2" id="KW-1133">Transmembrane helix</keyword>
<dbReference type="RefSeq" id="WP_138087220.1">
    <property type="nucleotide sequence ID" value="NZ_VAUV01000011.1"/>
</dbReference>
<comment type="subcellular location">
    <subcellularLocation>
        <location evidence="2">Cell membrane</location>
        <topology evidence="2">Multi-pass membrane protein</topology>
    </subcellularLocation>
</comment>
<reference evidence="3 4" key="1">
    <citation type="submission" date="2019-05" db="EMBL/GenBank/DDBJ databases">
        <title>Verrucobacter flavum gen. nov., sp. nov. a new member of the family Verrucomicrobiaceae.</title>
        <authorList>
            <person name="Szuroczki S."/>
            <person name="Abbaszade G."/>
            <person name="Szabo A."/>
            <person name="Felfoldi T."/>
            <person name="Schumann P."/>
            <person name="Boka K."/>
            <person name="Keki Z."/>
            <person name="Toumi M."/>
            <person name="Toth E."/>
        </authorList>
    </citation>
    <scope>NUCLEOTIDE SEQUENCE [LARGE SCALE GENOMIC DNA]</scope>
    <source>
        <strain evidence="3 4">MG-N-17</strain>
    </source>
</reference>
<gene>
    <name evidence="3" type="ORF">FEM03_15650</name>
</gene>
<feature type="transmembrane region" description="Helical" evidence="2">
    <location>
        <begin position="6"/>
        <end position="23"/>
    </location>
</feature>
<evidence type="ECO:0000313" key="3">
    <source>
        <dbReference type="EMBL" id="TLD69760.1"/>
    </source>
</evidence>
<dbReference type="GO" id="GO:0008137">
    <property type="term" value="F:NADH dehydrogenase (ubiquinone) activity"/>
    <property type="evidence" value="ECO:0007669"/>
    <property type="project" value="UniProtKB-UniRule"/>
</dbReference>
<dbReference type="Gene3D" id="1.20.120.1200">
    <property type="entry name" value="NADH-ubiquinone/plastoquinone oxidoreductase chain 6, subunit NuoJ"/>
    <property type="match status" value="1"/>
</dbReference>
<organism evidence="3 4">
    <name type="scientific">Phragmitibacter flavus</name>
    <dbReference type="NCBI Taxonomy" id="2576071"/>
    <lineage>
        <taxon>Bacteria</taxon>
        <taxon>Pseudomonadati</taxon>
        <taxon>Verrucomicrobiota</taxon>
        <taxon>Verrucomicrobiia</taxon>
        <taxon>Verrucomicrobiales</taxon>
        <taxon>Verrucomicrobiaceae</taxon>
        <taxon>Phragmitibacter</taxon>
    </lineage>
</organism>
<feature type="transmembrane region" description="Helical" evidence="2">
    <location>
        <begin position="160"/>
        <end position="181"/>
    </location>
</feature>
<dbReference type="EC" id="7.1.1.-" evidence="2"/>
<dbReference type="AlphaFoldDB" id="A0A5R8KBS4"/>
<evidence type="ECO:0000256" key="1">
    <source>
        <dbReference type="ARBA" id="ARBA00005698"/>
    </source>
</evidence>
<dbReference type="OrthoDB" id="9795409at2"/>
<dbReference type="InterPro" id="IPR001457">
    <property type="entry name" value="NADH_UbQ/plastoQ_OxRdtase_su6"/>
</dbReference>
<sequence>MPAALFYLFAIVTLGFGAMVVICRNPVASALSLVMSFVGLAALFISLDAYFIGIIQILVYAGAVMVLFLFIIMLLDIKAEEGRKPNVAAVVGGIGLALVFGVQLAVILNEHKAGEKTLADVPIDYVVAAEKAKIETIKTDLQERTLPDAKLVGEELFHRYYFQIQLVGVLLLVSTVGVVIMSKKEVS</sequence>
<proteinExistence type="inferred from homology"/>
<keyword evidence="2" id="KW-1003">Cell membrane</keyword>
<comment type="catalytic activity">
    <reaction evidence="2">
        <text>a quinone + NADH + 5 H(+)(in) = a quinol + NAD(+) + 4 H(+)(out)</text>
        <dbReference type="Rhea" id="RHEA:57888"/>
        <dbReference type="ChEBI" id="CHEBI:15378"/>
        <dbReference type="ChEBI" id="CHEBI:24646"/>
        <dbReference type="ChEBI" id="CHEBI:57540"/>
        <dbReference type="ChEBI" id="CHEBI:57945"/>
        <dbReference type="ChEBI" id="CHEBI:132124"/>
    </reaction>
</comment>
<keyword evidence="4" id="KW-1185">Reference proteome</keyword>